<sequence length="341" mass="36744">MESSSLLLLTGATGHVGYAVLVEALKAGHSVRVSIRRSDQKEMLLSSESIRKLEVPPGALTFTIVPDITEEGAFDEALVGVTHVIHVASPLPRVQVADLEREIVEPAVKSTENLLTAACKHLTIERVVITSSVAAIAQIFNPGRHLAALTADSRQPNYQADFVKDADTAYAAAKTAALNAIDEFVRIKKPSFAVTSIIPAYVFGPKGLARTVRDVLNGSNLIGLGSAMVDFAWDDHIVSASSCHIDDLAAAHIRALAPEFTGNQSFVLASQFEPSGIIDILEKRFSEAVEKGVFARKSLYQWHHIPIDTTRTESELLGRKLKGFDEQIVDTAAQALSLLAT</sequence>
<evidence type="ECO:0000259" key="3">
    <source>
        <dbReference type="Pfam" id="PF01370"/>
    </source>
</evidence>
<dbReference type="SUPFAM" id="SSF51735">
    <property type="entry name" value="NAD(P)-binding Rossmann-fold domains"/>
    <property type="match status" value="1"/>
</dbReference>
<dbReference type="InterPro" id="IPR050425">
    <property type="entry name" value="NAD(P)_dehydrat-like"/>
</dbReference>
<name>A0A8H4J2E5_9PEZI</name>
<proteinExistence type="inferred from homology"/>
<protein>
    <recommendedName>
        <fullName evidence="3">NAD-dependent epimerase/dehydratase domain-containing protein</fullName>
    </recommendedName>
</protein>
<dbReference type="Pfam" id="PF01370">
    <property type="entry name" value="Epimerase"/>
    <property type="match status" value="1"/>
</dbReference>
<gene>
    <name evidence="4" type="ORF">GTA08_BOTSDO12588</name>
</gene>
<evidence type="ECO:0000313" key="5">
    <source>
        <dbReference type="Proteomes" id="UP000572817"/>
    </source>
</evidence>
<comment type="caution">
    <text evidence="4">The sequence shown here is derived from an EMBL/GenBank/DDBJ whole genome shotgun (WGS) entry which is preliminary data.</text>
</comment>
<dbReference type="OrthoDB" id="2735536at2759"/>
<dbReference type="GO" id="GO:0016616">
    <property type="term" value="F:oxidoreductase activity, acting on the CH-OH group of donors, NAD or NADP as acceptor"/>
    <property type="evidence" value="ECO:0007669"/>
    <property type="project" value="TreeGrafter"/>
</dbReference>
<dbReference type="Gene3D" id="3.40.50.720">
    <property type="entry name" value="NAD(P)-binding Rossmann-like Domain"/>
    <property type="match status" value="1"/>
</dbReference>
<dbReference type="Proteomes" id="UP000572817">
    <property type="component" value="Unassembled WGS sequence"/>
</dbReference>
<dbReference type="AlphaFoldDB" id="A0A8H4J2E5"/>
<feature type="domain" description="NAD-dependent epimerase/dehydratase" evidence="3">
    <location>
        <begin position="8"/>
        <end position="258"/>
    </location>
</feature>
<dbReference type="InterPro" id="IPR001509">
    <property type="entry name" value="Epimerase_deHydtase"/>
</dbReference>
<comment type="similarity">
    <text evidence="2">Belongs to the NAD(P)-dependent epimerase/dehydratase family. Dihydroflavonol-4-reductase subfamily.</text>
</comment>
<reference evidence="4" key="1">
    <citation type="submission" date="2020-04" db="EMBL/GenBank/DDBJ databases">
        <title>Genome Assembly and Annotation of Botryosphaeria dothidea sdau 11-99, a Latent Pathogen of Apple Fruit Ring Rot in China.</title>
        <authorList>
            <person name="Yu C."/>
            <person name="Diao Y."/>
            <person name="Lu Q."/>
            <person name="Zhao J."/>
            <person name="Cui S."/>
            <person name="Peng C."/>
            <person name="He B."/>
            <person name="Liu H."/>
        </authorList>
    </citation>
    <scope>NUCLEOTIDE SEQUENCE [LARGE SCALE GENOMIC DNA]</scope>
    <source>
        <strain evidence="4">Sdau11-99</strain>
    </source>
</reference>
<keyword evidence="5" id="KW-1185">Reference proteome</keyword>
<keyword evidence="1" id="KW-0560">Oxidoreductase</keyword>
<evidence type="ECO:0000256" key="2">
    <source>
        <dbReference type="ARBA" id="ARBA00023445"/>
    </source>
</evidence>
<accession>A0A8H4J2E5</accession>
<dbReference type="PANTHER" id="PTHR10366">
    <property type="entry name" value="NAD DEPENDENT EPIMERASE/DEHYDRATASE"/>
    <property type="match status" value="1"/>
</dbReference>
<organism evidence="4 5">
    <name type="scientific">Botryosphaeria dothidea</name>
    <dbReference type="NCBI Taxonomy" id="55169"/>
    <lineage>
        <taxon>Eukaryota</taxon>
        <taxon>Fungi</taxon>
        <taxon>Dikarya</taxon>
        <taxon>Ascomycota</taxon>
        <taxon>Pezizomycotina</taxon>
        <taxon>Dothideomycetes</taxon>
        <taxon>Dothideomycetes incertae sedis</taxon>
        <taxon>Botryosphaeriales</taxon>
        <taxon>Botryosphaeriaceae</taxon>
        <taxon>Botryosphaeria</taxon>
    </lineage>
</organism>
<dbReference type="PANTHER" id="PTHR10366:SF564">
    <property type="entry name" value="STEROL-4-ALPHA-CARBOXYLATE 3-DEHYDROGENASE, DECARBOXYLATING"/>
    <property type="match status" value="1"/>
</dbReference>
<dbReference type="EMBL" id="WWBZ02000008">
    <property type="protein sequence ID" value="KAF4311820.1"/>
    <property type="molecule type" value="Genomic_DNA"/>
</dbReference>
<evidence type="ECO:0000313" key="4">
    <source>
        <dbReference type="EMBL" id="KAF4311820.1"/>
    </source>
</evidence>
<evidence type="ECO:0000256" key="1">
    <source>
        <dbReference type="ARBA" id="ARBA00023002"/>
    </source>
</evidence>
<dbReference type="InterPro" id="IPR036291">
    <property type="entry name" value="NAD(P)-bd_dom_sf"/>
</dbReference>